<dbReference type="AlphaFoldDB" id="A0A5C9A5I6"/>
<gene>
    <name evidence="6" type="ORF">FV139_01265</name>
</gene>
<dbReference type="RefSeq" id="WP_148066433.1">
    <property type="nucleotide sequence ID" value="NZ_VRZA01000001.1"/>
</dbReference>
<dbReference type="Gene3D" id="3.40.50.1820">
    <property type="entry name" value="alpha/beta hydrolase"/>
    <property type="match status" value="1"/>
</dbReference>
<evidence type="ECO:0000259" key="5">
    <source>
        <dbReference type="Pfam" id="PF07859"/>
    </source>
</evidence>
<dbReference type="CDD" id="cd12108">
    <property type="entry name" value="Hr-like"/>
    <property type="match status" value="1"/>
</dbReference>
<dbReference type="SUPFAM" id="SSF53474">
    <property type="entry name" value="alpha/beta-Hydrolases"/>
    <property type="match status" value="1"/>
</dbReference>
<keyword evidence="2 6" id="KW-0378">Hydrolase</keyword>
<feature type="domain" description="Alpha/beta hydrolase fold-3" evidence="5">
    <location>
        <begin position="399"/>
        <end position="601"/>
    </location>
</feature>
<dbReference type="InterPro" id="IPR029058">
    <property type="entry name" value="AB_hydrolase_fold"/>
</dbReference>
<feature type="domain" description="Hemerythrin-like" evidence="4">
    <location>
        <begin position="23"/>
        <end position="152"/>
    </location>
</feature>
<evidence type="ECO:0000256" key="2">
    <source>
        <dbReference type="ARBA" id="ARBA00022801"/>
    </source>
</evidence>
<keyword evidence="7" id="KW-1185">Reference proteome</keyword>
<dbReference type="Pfam" id="PF01814">
    <property type="entry name" value="Hemerythrin"/>
    <property type="match status" value="1"/>
</dbReference>
<evidence type="ECO:0000256" key="1">
    <source>
        <dbReference type="ARBA" id="ARBA00010515"/>
    </source>
</evidence>
<comment type="caution">
    <text evidence="6">The sequence shown here is derived from an EMBL/GenBank/DDBJ whole genome shotgun (WGS) entry which is preliminary data.</text>
</comment>
<feature type="compositionally biased region" description="Basic residues" evidence="3">
    <location>
        <begin position="638"/>
        <end position="650"/>
    </location>
</feature>
<feature type="region of interest" description="Disordered" evidence="3">
    <location>
        <begin position="625"/>
        <end position="668"/>
    </location>
</feature>
<dbReference type="InterPro" id="IPR013094">
    <property type="entry name" value="AB_hydrolase_3"/>
</dbReference>
<dbReference type="Proteomes" id="UP000321039">
    <property type="component" value="Unassembled WGS sequence"/>
</dbReference>
<dbReference type="PANTHER" id="PTHR48081:SF30">
    <property type="entry name" value="ACETYL-HYDROLASE LIPR-RELATED"/>
    <property type="match status" value="1"/>
</dbReference>
<dbReference type="InterPro" id="IPR012312">
    <property type="entry name" value="Hemerythrin-like"/>
</dbReference>
<protein>
    <submittedName>
        <fullName evidence="6">Alpha/beta hydrolase fold domain-containing protein</fullName>
    </submittedName>
</protein>
<sequence>MAKKRPFLSDSTDRWAMPSPLLAIADEHKYVFRLLDLLDDEAATLAKGSAADVQCIADILYYLTHYPDRFHHPKEDLIFDRMGEADSKTHSVITRLRRGHEEITRLGLALAGQVDDVGKSRSKKQRKSFADELQAYIRGLRDHMHLEEARVFQPAMDLLARSDWEAIDRKIKPVVDPVFGDYPLDAFSELFNRHINRITSVSTGGFYPGHVEKLTSRVESTIFACRQFVKLPDLLYQHRKAAAARQLEILMSMGAARGLSEIYELVQEASANYRAGIRASLDLVRDSFRARELLTPEELEAEAITLRSESDFSNYDIYRFDPKTPARISWQAMLANVIFRGTIKQMMGLMGTGSLDQARRMASIMHKSPPGVTQSEVHFDTFHASLLEPEGEELGDATLLYLPGGGFIFPASSGHTALAADLARRIQGRALLVHYRLAPEHPFPAGLEDALEAYRYLLEERGIPPHRIVCAGDSAGGGLLLSLLQAIRHDGLPLPRAATVISPLADLSFSGKSRRFNRWRDPMLPTDRRMNAFDLYAGDTPPDHPLLSPIYGDLKGFPPLFAQVSSTEILLDDTLRIARRARSAGVEVEVEVWNALPHVWHLWTSIPEATHALERIATYFNEQLSQPDPSTLRGAKAASKRKASRKRASTKRAATSRAQGQVPGTVQP</sequence>
<evidence type="ECO:0000256" key="3">
    <source>
        <dbReference type="SAM" id="MobiDB-lite"/>
    </source>
</evidence>
<proteinExistence type="inferred from homology"/>
<dbReference type="PANTHER" id="PTHR48081">
    <property type="entry name" value="AB HYDROLASE SUPERFAMILY PROTEIN C4A8.06C"/>
    <property type="match status" value="1"/>
</dbReference>
<dbReference type="Pfam" id="PF07859">
    <property type="entry name" value="Abhydrolase_3"/>
    <property type="match status" value="1"/>
</dbReference>
<reference evidence="6 7" key="1">
    <citation type="submission" date="2019-08" db="EMBL/GenBank/DDBJ databases">
        <title>Parahaliea maris sp. nov., isolated from the surface seawater.</title>
        <authorList>
            <person name="Liu Y."/>
        </authorList>
    </citation>
    <scope>NUCLEOTIDE SEQUENCE [LARGE SCALE GENOMIC DNA]</scope>
    <source>
        <strain evidence="6 7">HSLHS9</strain>
    </source>
</reference>
<comment type="similarity">
    <text evidence="1">Belongs to the 'GDXG' lipolytic enzyme family.</text>
</comment>
<evidence type="ECO:0000313" key="7">
    <source>
        <dbReference type="Proteomes" id="UP000321039"/>
    </source>
</evidence>
<name>A0A5C9A5I6_9GAMM</name>
<accession>A0A5C9A5I6</accession>
<evidence type="ECO:0000259" key="4">
    <source>
        <dbReference type="Pfam" id="PF01814"/>
    </source>
</evidence>
<dbReference type="Gene3D" id="1.20.120.520">
    <property type="entry name" value="nmb1532 protein domain like"/>
    <property type="match status" value="1"/>
</dbReference>
<evidence type="ECO:0000313" key="6">
    <source>
        <dbReference type="EMBL" id="TXS96163.1"/>
    </source>
</evidence>
<dbReference type="InterPro" id="IPR050300">
    <property type="entry name" value="GDXG_lipolytic_enzyme"/>
</dbReference>
<organism evidence="6 7">
    <name type="scientific">Parahaliea maris</name>
    <dbReference type="NCBI Taxonomy" id="2716870"/>
    <lineage>
        <taxon>Bacteria</taxon>
        <taxon>Pseudomonadati</taxon>
        <taxon>Pseudomonadota</taxon>
        <taxon>Gammaproteobacteria</taxon>
        <taxon>Cellvibrionales</taxon>
        <taxon>Halieaceae</taxon>
        <taxon>Parahaliea</taxon>
    </lineage>
</organism>
<dbReference type="EMBL" id="VRZA01000001">
    <property type="protein sequence ID" value="TXS96163.1"/>
    <property type="molecule type" value="Genomic_DNA"/>
</dbReference>
<dbReference type="GO" id="GO:0004806">
    <property type="term" value="F:triacylglycerol lipase activity"/>
    <property type="evidence" value="ECO:0007669"/>
    <property type="project" value="TreeGrafter"/>
</dbReference>